<evidence type="ECO:0000313" key="6">
    <source>
        <dbReference type="Proteomes" id="UP000327000"/>
    </source>
</evidence>
<dbReference type="PANTHER" id="PTHR12147">
    <property type="entry name" value="METALLOPEPTIDASE M28 FAMILY MEMBER"/>
    <property type="match status" value="1"/>
</dbReference>
<dbReference type="InterPro" id="IPR007484">
    <property type="entry name" value="Peptidase_M28"/>
</dbReference>
<dbReference type="EMBL" id="VOKX01000116">
    <property type="protein sequence ID" value="KAB7834333.1"/>
    <property type="molecule type" value="Genomic_DNA"/>
</dbReference>
<dbReference type="Pfam" id="PF04389">
    <property type="entry name" value="Peptidase_M28"/>
    <property type="match status" value="1"/>
</dbReference>
<dbReference type="Gene3D" id="3.40.630.10">
    <property type="entry name" value="Zn peptidases"/>
    <property type="match status" value="1"/>
</dbReference>
<proteinExistence type="predicted"/>
<evidence type="ECO:0000256" key="2">
    <source>
        <dbReference type="SAM" id="SignalP"/>
    </source>
</evidence>
<dbReference type="PANTHER" id="PTHR12147:SF26">
    <property type="entry name" value="PEPTIDASE M28 DOMAIN-CONTAINING PROTEIN"/>
    <property type="match status" value="1"/>
</dbReference>
<dbReference type="AlphaFoldDB" id="A0A5N5VZW4"/>
<feature type="chain" id="PRO_5039585747" evidence="2">
    <location>
        <begin position="31"/>
        <end position="505"/>
    </location>
</feature>
<sequence>MTLTRAPLRTAAPACALACAALLVATAAPAPGATPASGASAASSVSGASARTPSVRADAERLAGRLAAEVTAAGAWRHLEAFQRAADDHDGVRAAGTAGYDVSARYVTRRLTEAGYQVRVQRFSFPDSVPVSQTAQVTGPDPRTLHPLLARFSPATPDGGWRGRLAVLPEKAYGCDAADYAGDVRGHAVLARYGGCDLARKTELAAAAGAAALLVNVDQQPAAMNIRSTVRPPAVARVPTANLPRGEAERLAADAARGPVDLFLDLRGRAVTTDSYNLLADTPAGRADRTVVLGSHLDSATEGPGLNDNGSSAAMVLETALRLAPHRDEVRNRVRFAFWGAEEEGMIGSGHYVGQLNDRERRETALVLNFETIASPNYARMVYHGTGAVPPGTDTVEKVFTDRFARRGLPTVPLEFDGRSDFAPFMAAGIPAGGGSAGYNHLKTPEWQRLFGGTAGELTDPCYHQTCDTLSHLDRTILGQFGDAMAWATARFAVDVSDVGTARGR</sequence>
<evidence type="ECO:0000313" key="5">
    <source>
        <dbReference type="EMBL" id="KAB7834333.1"/>
    </source>
</evidence>
<dbReference type="Pfam" id="PF02225">
    <property type="entry name" value="PA"/>
    <property type="match status" value="1"/>
</dbReference>
<evidence type="ECO:0000259" key="4">
    <source>
        <dbReference type="Pfam" id="PF04389"/>
    </source>
</evidence>
<dbReference type="GO" id="GO:0008235">
    <property type="term" value="F:metalloexopeptidase activity"/>
    <property type="evidence" value="ECO:0007669"/>
    <property type="project" value="InterPro"/>
</dbReference>
<reference evidence="5 6" key="1">
    <citation type="journal article" date="2019" name="Microb. Cell Fact.">
        <title>Exploring novel herbicidin analogues by transcriptional regulator overexpression and MS/MS molecular networking.</title>
        <authorList>
            <person name="Shi Y."/>
            <person name="Gu R."/>
            <person name="Li Y."/>
            <person name="Wang X."/>
            <person name="Ren W."/>
            <person name="Li X."/>
            <person name="Wang L."/>
            <person name="Xie Y."/>
            <person name="Hong B."/>
        </authorList>
    </citation>
    <scope>NUCLEOTIDE SEQUENCE [LARGE SCALE GENOMIC DNA]</scope>
    <source>
        <strain evidence="5 6">US-43</strain>
    </source>
</reference>
<name>A0A5N5VZW4_STRMB</name>
<keyword evidence="2" id="KW-0732">Signal</keyword>
<dbReference type="Proteomes" id="UP000327000">
    <property type="component" value="Unassembled WGS sequence"/>
</dbReference>
<gene>
    <name evidence="5" type="ORF">FRZ00_30545</name>
</gene>
<dbReference type="InterPro" id="IPR003137">
    <property type="entry name" value="PA_domain"/>
</dbReference>
<keyword evidence="6" id="KW-1185">Reference proteome</keyword>
<dbReference type="Gene3D" id="3.50.30.30">
    <property type="match status" value="1"/>
</dbReference>
<dbReference type="SUPFAM" id="SSF52025">
    <property type="entry name" value="PA domain"/>
    <property type="match status" value="1"/>
</dbReference>
<dbReference type="InterPro" id="IPR046450">
    <property type="entry name" value="PA_dom_sf"/>
</dbReference>
<evidence type="ECO:0000256" key="1">
    <source>
        <dbReference type="SAM" id="MobiDB-lite"/>
    </source>
</evidence>
<protein>
    <submittedName>
        <fullName evidence="5">M28 family peptidase</fullName>
    </submittedName>
</protein>
<dbReference type="OrthoDB" id="345880at2"/>
<dbReference type="InterPro" id="IPR045175">
    <property type="entry name" value="M28_fam"/>
</dbReference>
<feature type="region of interest" description="Disordered" evidence="1">
    <location>
        <begin position="33"/>
        <end position="52"/>
    </location>
</feature>
<dbReference type="GO" id="GO:0006508">
    <property type="term" value="P:proteolysis"/>
    <property type="evidence" value="ECO:0007669"/>
    <property type="project" value="InterPro"/>
</dbReference>
<feature type="domain" description="PA" evidence="3">
    <location>
        <begin position="166"/>
        <end position="250"/>
    </location>
</feature>
<organism evidence="5 6">
    <name type="scientific">Streptomyces mobaraensis</name>
    <name type="common">Streptoverticillium mobaraense</name>
    <dbReference type="NCBI Taxonomy" id="35621"/>
    <lineage>
        <taxon>Bacteria</taxon>
        <taxon>Bacillati</taxon>
        <taxon>Actinomycetota</taxon>
        <taxon>Actinomycetes</taxon>
        <taxon>Kitasatosporales</taxon>
        <taxon>Streptomycetaceae</taxon>
        <taxon>Streptomyces</taxon>
    </lineage>
</organism>
<feature type="signal peptide" evidence="2">
    <location>
        <begin position="1"/>
        <end position="30"/>
    </location>
</feature>
<feature type="domain" description="Peptidase M28" evidence="4">
    <location>
        <begin position="277"/>
        <end position="486"/>
    </location>
</feature>
<dbReference type="SUPFAM" id="SSF53187">
    <property type="entry name" value="Zn-dependent exopeptidases"/>
    <property type="match status" value="1"/>
</dbReference>
<accession>A0A5N5VZW4</accession>
<evidence type="ECO:0000259" key="3">
    <source>
        <dbReference type="Pfam" id="PF02225"/>
    </source>
</evidence>
<comment type="caution">
    <text evidence="5">The sequence shown here is derived from an EMBL/GenBank/DDBJ whole genome shotgun (WGS) entry which is preliminary data.</text>
</comment>
<dbReference type="RefSeq" id="WP_152265717.1">
    <property type="nucleotide sequence ID" value="NZ_VOKX01000116.1"/>
</dbReference>